<keyword evidence="5 6" id="KW-0539">Nucleus</keyword>
<evidence type="ECO:0000259" key="8">
    <source>
        <dbReference type="Pfam" id="PF12333"/>
    </source>
</evidence>
<dbReference type="AlphaFoldDB" id="A0A1G4MBR0"/>
<dbReference type="GO" id="GO:0005634">
    <property type="term" value="C:nucleus"/>
    <property type="evidence" value="ECO:0007669"/>
    <property type="project" value="UniProtKB-SubCell"/>
</dbReference>
<comment type="subcellular location">
    <subcellularLocation>
        <location evidence="2 6">Nucleus</location>
    </subcellularLocation>
</comment>
<evidence type="ECO:0000313" key="10">
    <source>
        <dbReference type="Proteomes" id="UP000190831"/>
    </source>
</evidence>
<dbReference type="InterPro" id="IPR016024">
    <property type="entry name" value="ARM-type_fold"/>
</dbReference>
<dbReference type="GO" id="GO:0006364">
    <property type="term" value="P:rRNA processing"/>
    <property type="evidence" value="ECO:0007669"/>
    <property type="project" value="UniProtKB-UniRule"/>
</dbReference>
<dbReference type="OrthoDB" id="361362at2759"/>
<evidence type="ECO:0000256" key="3">
    <source>
        <dbReference type="ARBA" id="ARBA00006427"/>
    </source>
</evidence>
<dbReference type="OMA" id="CAGGWVK"/>
<proteinExistence type="inferred from homology"/>
<evidence type="ECO:0000256" key="5">
    <source>
        <dbReference type="ARBA" id="ARBA00023242"/>
    </source>
</evidence>
<dbReference type="EMBL" id="LT598492">
    <property type="protein sequence ID" value="SCW01209.1"/>
    <property type="molecule type" value="Genomic_DNA"/>
</dbReference>
<dbReference type="GO" id="GO:0120330">
    <property type="term" value="C:rixosome complex"/>
    <property type="evidence" value="ECO:0007669"/>
    <property type="project" value="UniProtKB-UniRule"/>
</dbReference>
<comment type="function">
    <text evidence="1 6">Component of the RIX1 complex required for processing of ITS2 sequences from 35S pre-rRNA.</text>
</comment>
<organism evidence="9 10">
    <name type="scientific">Lachancea fermentati</name>
    <name type="common">Zygosaccharomyces fermentati</name>
    <dbReference type="NCBI Taxonomy" id="4955"/>
    <lineage>
        <taxon>Eukaryota</taxon>
        <taxon>Fungi</taxon>
        <taxon>Dikarya</taxon>
        <taxon>Ascomycota</taxon>
        <taxon>Saccharomycotina</taxon>
        <taxon>Saccharomycetes</taxon>
        <taxon>Saccharomycetales</taxon>
        <taxon>Saccharomycetaceae</taxon>
        <taxon>Lachancea</taxon>
    </lineage>
</organism>
<dbReference type="PANTHER" id="PTHR16056">
    <property type="entry name" value="REGULATOR OF MICROTUBULE DYNAMICS PROTEIN"/>
    <property type="match status" value="1"/>
</dbReference>
<keyword evidence="6" id="KW-0690">Ribosome biogenesis</keyword>
<comment type="similarity">
    <text evidence="3 6">Belongs to the IPI1/TEX10 family.</text>
</comment>
<keyword evidence="10" id="KW-1185">Reference proteome</keyword>
<dbReference type="InterPro" id="IPR024679">
    <property type="entry name" value="Ipi1_N"/>
</dbReference>
<evidence type="ECO:0000256" key="4">
    <source>
        <dbReference type="ARBA" id="ARBA00011141"/>
    </source>
</evidence>
<evidence type="ECO:0000256" key="6">
    <source>
        <dbReference type="RuleBase" id="RU368021"/>
    </source>
</evidence>
<feature type="domain" description="Pre-rRNA-processing protein Ipi1 N-terminal" evidence="8">
    <location>
        <begin position="135"/>
        <end position="237"/>
    </location>
</feature>
<accession>A0A1G4MBR0</accession>
<evidence type="ECO:0000313" key="9">
    <source>
        <dbReference type="EMBL" id="SCW01209.1"/>
    </source>
</evidence>
<dbReference type="Proteomes" id="UP000190831">
    <property type="component" value="Chromosome D"/>
</dbReference>
<protein>
    <recommendedName>
        <fullName evidence="6">Pre-rRNA-processing protein</fullName>
    </recommendedName>
</protein>
<evidence type="ECO:0000256" key="7">
    <source>
        <dbReference type="SAM" id="MobiDB-lite"/>
    </source>
</evidence>
<comment type="subunit">
    <text evidence="4">Component of the RIX1 complex, composed of IPI1, RIX1/IPI2 and IPI3 in a 1:2:2 stoichiometry. The complex interacts (via RIX1) with MDN1 (via its hexameric AAA ATPase ring) and the pre-60S ribosome particles.</text>
</comment>
<gene>
    <name evidence="9" type="ORF">LAFE_0D07492G</name>
</gene>
<evidence type="ECO:0000256" key="2">
    <source>
        <dbReference type="ARBA" id="ARBA00004123"/>
    </source>
</evidence>
<dbReference type="Pfam" id="PF12333">
    <property type="entry name" value="Ipi1_N"/>
    <property type="match status" value="1"/>
</dbReference>
<feature type="compositionally biased region" description="Basic residues" evidence="7">
    <location>
        <begin position="15"/>
        <end position="24"/>
    </location>
</feature>
<dbReference type="PANTHER" id="PTHR16056:SF2">
    <property type="entry name" value="TESTIS-EXPRESSED PROTEIN 10"/>
    <property type="match status" value="1"/>
</dbReference>
<dbReference type="STRING" id="4955.A0A1G4MBR0"/>
<reference evidence="9 10" key="1">
    <citation type="submission" date="2016-03" db="EMBL/GenBank/DDBJ databases">
        <authorList>
            <person name="Devillers H."/>
        </authorList>
    </citation>
    <scope>NUCLEOTIDE SEQUENCE [LARGE SCALE GENOMIC DNA]</scope>
    <source>
        <strain evidence="9">CBS 6772</strain>
    </source>
</reference>
<sequence>MAKKKTLKQQDFQKKKLKVGKAKAKPSNLTDTSFVARTISLPNQSKINTNNSGTRDSTRTEEEVLKRISLCRHHSAVTRKETLVYFKQIIPKVINSKCITQMLSGCFPLICDEDMHVRIALLELLEEIGEHDENVLKLHSRAFVLFINSGMTHITPSVQRDSGKFLNCAIKYCGDEIVRSAWIKILRGMFGVLGWSLEKKSSKKTVSMGINSASVVNMNSSKAQKARDINLEALLNFVKCGCLEETTENASVNDDNQFIFDKYMLPEFSQPYQHLKLFTKEFISGSTIKGSPVTSTSTLETLSGISFQDYPARRKVLIEHFYEKIMEHLQSLIADGGECGKKANAFKGTLERIRLVDLEA</sequence>
<keyword evidence="6" id="KW-0698">rRNA processing</keyword>
<name>A0A1G4MBR0_LACFM</name>
<evidence type="ECO:0000256" key="1">
    <source>
        <dbReference type="ARBA" id="ARBA00002355"/>
    </source>
</evidence>
<dbReference type="SUPFAM" id="SSF48371">
    <property type="entry name" value="ARM repeat"/>
    <property type="match status" value="1"/>
</dbReference>
<feature type="region of interest" description="Disordered" evidence="7">
    <location>
        <begin position="1"/>
        <end position="25"/>
    </location>
</feature>